<comment type="caution">
    <text evidence="1">The sequence shown here is derived from an EMBL/GenBank/DDBJ whole genome shotgun (WGS) entry which is preliminary data.</text>
</comment>
<gene>
    <name evidence="1" type="ORF">KIN20_038160</name>
</gene>
<name>A0AAD5RED6_PARTN</name>
<dbReference type="EMBL" id="JAHQIW010007498">
    <property type="protein sequence ID" value="KAJ1374950.1"/>
    <property type="molecule type" value="Genomic_DNA"/>
</dbReference>
<evidence type="ECO:0000313" key="2">
    <source>
        <dbReference type="Proteomes" id="UP001196413"/>
    </source>
</evidence>
<accession>A0AAD5RED6</accession>
<reference evidence="1" key="1">
    <citation type="submission" date="2021-06" db="EMBL/GenBank/DDBJ databases">
        <title>Parelaphostrongylus tenuis whole genome reference sequence.</title>
        <authorList>
            <person name="Garwood T.J."/>
            <person name="Larsen P.A."/>
            <person name="Fountain-Jones N.M."/>
            <person name="Garbe J.R."/>
            <person name="Macchietto M.G."/>
            <person name="Kania S.A."/>
            <person name="Gerhold R.W."/>
            <person name="Richards J.E."/>
            <person name="Wolf T.M."/>
        </authorList>
    </citation>
    <scope>NUCLEOTIDE SEQUENCE</scope>
    <source>
        <strain evidence="1">MNPRO001-30</strain>
        <tissue evidence="1">Meninges</tissue>
    </source>
</reference>
<dbReference type="Proteomes" id="UP001196413">
    <property type="component" value="Unassembled WGS sequence"/>
</dbReference>
<proteinExistence type="predicted"/>
<dbReference type="AlphaFoldDB" id="A0AAD5RED6"/>
<sequence length="64" mass="7291">MAGHQAYMKNDEEMKIPKFQMSTKRWAAGNHSAESAEHAVSRYGAHAKYDPVHHDEKDDLDFAC</sequence>
<organism evidence="1 2">
    <name type="scientific">Parelaphostrongylus tenuis</name>
    <name type="common">Meningeal worm</name>
    <dbReference type="NCBI Taxonomy" id="148309"/>
    <lineage>
        <taxon>Eukaryota</taxon>
        <taxon>Metazoa</taxon>
        <taxon>Ecdysozoa</taxon>
        <taxon>Nematoda</taxon>
        <taxon>Chromadorea</taxon>
        <taxon>Rhabditida</taxon>
        <taxon>Rhabditina</taxon>
        <taxon>Rhabditomorpha</taxon>
        <taxon>Strongyloidea</taxon>
        <taxon>Metastrongylidae</taxon>
        <taxon>Parelaphostrongylus</taxon>
    </lineage>
</organism>
<keyword evidence="2" id="KW-1185">Reference proteome</keyword>
<evidence type="ECO:0000313" key="1">
    <source>
        <dbReference type="EMBL" id="KAJ1374950.1"/>
    </source>
</evidence>
<protein>
    <submittedName>
        <fullName evidence="1">Uncharacterized protein</fullName>
    </submittedName>
</protein>